<comment type="caution">
    <text evidence="2">The sequence shown here is derived from an EMBL/GenBank/DDBJ whole genome shotgun (WGS) entry which is preliminary data.</text>
</comment>
<dbReference type="RefSeq" id="WP_147785068.1">
    <property type="nucleotide sequence ID" value="NZ_VRMG01000015.1"/>
</dbReference>
<name>A0A5C8UKP6_9MICO</name>
<reference evidence="2 3" key="1">
    <citation type="submission" date="2019-08" db="EMBL/GenBank/DDBJ databases">
        <title>Bacterial whole genome sequence for Glaciihabitans sp. CHu50b-6-2.</title>
        <authorList>
            <person name="Jin L."/>
        </authorList>
    </citation>
    <scope>NUCLEOTIDE SEQUENCE [LARGE SCALE GENOMIC DNA]</scope>
    <source>
        <strain evidence="2 3">CHu50b-6-2</strain>
    </source>
</reference>
<keyword evidence="3" id="KW-1185">Reference proteome</keyword>
<evidence type="ECO:0000256" key="1">
    <source>
        <dbReference type="SAM" id="MobiDB-lite"/>
    </source>
</evidence>
<dbReference type="InterPro" id="IPR029058">
    <property type="entry name" value="AB_hydrolase_fold"/>
</dbReference>
<gene>
    <name evidence="2" type="ORF">FVP33_17970</name>
</gene>
<dbReference type="EMBL" id="VRMG01000015">
    <property type="protein sequence ID" value="TXN28354.1"/>
    <property type="molecule type" value="Genomic_DNA"/>
</dbReference>
<protein>
    <recommendedName>
        <fullName evidence="4">Alpha/beta hydrolase</fullName>
    </recommendedName>
</protein>
<organism evidence="2 3">
    <name type="scientific">Lacisediminihabitans profunda</name>
    <dbReference type="NCBI Taxonomy" id="2594790"/>
    <lineage>
        <taxon>Bacteria</taxon>
        <taxon>Bacillati</taxon>
        <taxon>Actinomycetota</taxon>
        <taxon>Actinomycetes</taxon>
        <taxon>Micrococcales</taxon>
        <taxon>Microbacteriaceae</taxon>
        <taxon>Lacisediminihabitans</taxon>
    </lineage>
</organism>
<evidence type="ECO:0000313" key="2">
    <source>
        <dbReference type="EMBL" id="TXN28354.1"/>
    </source>
</evidence>
<evidence type="ECO:0008006" key="4">
    <source>
        <dbReference type="Google" id="ProtNLM"/>
    </source>
</evidence>
<evidence type="ECO:0000313" key="3">
    <source>
        <dbReference type="Proteomes" id="UP000321379"/>
    </source>
</evidence>
<dbReference type="Gene3D" id="3.40.50.1820">
    <property type="entry name" value="alpha/beta hydrolase"/>
    <property type="match status" value="1"/>
</dbReference>
<dbReference type="Proteomes" id="UP000321379">
    <property type="component" value="Unassembled WGS sequence"/>
</dbReference>
<dbReference type="SUPFAM" id="SSF53474">
    <property type="entry name" value="alpha/beta-Hydrolases"/>
    <property type="match status" value="1"/>
</dbReference>
<dbReference type="AlphaFoldDB" id="A0A5C8UKP6"/>
<sequence length="117" mass="13314">MSRFTTGRNASGAPERQKQRGLQRSSCRAGLEYYRENFSDTGRGVATRRGERRILVPLLTVDASAGVRGLLYDRLRLRAHDIRGVILECGHYAPEERPLELAKALLSFWSRWSKRPA</sequence>
<feature type="region of interest" description="Disordered" evidence="1">
    <location>
        <begin position="1"/>
        <end position="24"/>
    </location>
</feature>
<accession>A0A5C8UKP6</accession>
<proteinExistence type="predicted"/>